<comment type="caution">
    <text evidence="9">The sequence shown here is derived from an EMBL/GenBank/DDBJ whole genome shotgun (WGS) entry which is preliminary data.</text>
</comment>
<dbReference type="InterPro" id="IPR000522">
    <property type="entry name" value="ABC_transptr_permease_BtuC"/>
</dbReference>
<organism evidence="9 10">
    <name type="scientific">Synergistes jonesii</name>
    <dbReference type="NCBI Taxonomy" id="2754"/>
    <lineage>
        <taxon>Bacteria</taxon>
        <taxon>Thermotogati</taxon>
        <taxon>Synergistota</taxon>
        <taxon>Synergistia</taxon>
        <taxon>Synergistales</taxon>
        <taxon>Synergistaceae</taxon>
        <taxon>Synergistes</taxon>
    </lineage>
</organism>
<dbReference type="Proteomes" id="UP000027665">
    <property type="component" value="Unassembled WGS sequence"/>
</dbReference>
<dbReference type="SUPFAM" id="SSF81345">
    <property type="entry name" value="ABC transporter involved in vitamin B12 uptake, BtuC"/>
    <property type="match status" value="1"/>
</dbReference>
<dbReference type="GeneID" id="90982626"/>
<dbReference type="CDD" id="cd06550">
    <property type="entry name" value="TM_ABC_iron-siderophores_like"/>
    <property type="match status" value="1"/>
</dbReference>
<accession>A0A073ISB8</accession>
<dbReference type="PANTHER" id="PTHR30472:SF25">
    <property type="entry name" value="ABC TRANSPORTER PERMEASE PROTEIN MJ0876-RELATED"/>
    <property type="match status" value="1"/>
</dbReference>
<dbReference type="OrthoDB" id="9811721at2"/>
<keyword evidence="6 8" id="KW-1133">Transmembrane helix</keyword>
<evidence type="ECO:0000256" key="6">
    <source>
        <dbReference type="ARBA" id="ARBA00022989"/>
    </source>
</evidence>
<sequence>MNKKIVLLFIISGLIIIAAPFVGAHMLSPSDILGEGGSARILWDLRLPRVTLGWISGATLAVCGLIFQALFRNPLASPDMLGVSMGAAFGAVLYIRLGIAISVFGVIQGISLAAFGGAFLAIMALYAAGNIRRGGLSLSSLLLAGVALNFLFGSVNMIIQYSGGYTDTFRMMRWTMGGLQTVGFAPALASLPGLLIILLVGWLTGPQLDLFICGEELAQSRGVSVAALRRLLFLTVSFVVGISVALCGPIGFVGLMCPHICRHISGGGHRELTVVCALFGGAFLVACDVASRTFWAPAELPVGIITSCLGSLFFLYLLVNGER</sequence>
<keyword evidence="4" id="KW-1003">Cell membrane</keyword>
<keyword evidence="3" id="KW-0813">Transport</keyword>
<keyword evidence="7 8" id="KW-0472">Membrane</keyword>
<feature type="transmembrane region" description="Helical" evidence="8">
    <location>
        <begin position="141"/>
        <end position="162"/>
    </location>
</feature>
<evidence type="ECO:0000256" key="1">
    <source>
        <dbReference type="ARBA" id="ARBA00004651"/>
    </source>
</evidence>
<dbReference type="GO" id="GO:0005886">
    <property type="term" value="C:plasma membrane"/>
    <property type="evidence" value="ECO:0007669"/>
    <property type="project" value="UniProtKB-SubCell"/>
</dbReference>
<evidence type="ECO:0000256" key="3">
    <source>
        <dbReference type="ARBA" id="ARBA00022448"/>
    </source>
</evidence>
<comment type="subcellular location">
    <subcellularLocation>
        <location evidence="1">Cell membrane</location>
        <topology evidence="1">Multi-pass membrane protein</topology>
    </subcellularLocation>
</comment>
<dbReference type="PANTHER" id="PTHR30472">
    <property type="entry name" value="FERRIC ENTEROBACTIN TRANSPORT SYSTEM PERMEASE PROTEIN"/>
    <property type="match status" value="1"/>
</dbReference>
<name>A0A073ISB8_9BACT</name>
<comment type="similarity">
    <text evidence="2">Belongs to the binding-protein-dependent transport system permease family. FecCD subfamily.</text>
</comment>
<dbReference type="GO" id="GO:0022857">
    <property type="term" value="F:transmembrane transporter activity"/>
    <property type="evidence" value="ECO:0007669"/>
    <property type="project" value="InterPro"/>
</dbReference>
<reference evidence="9 10" key="1">
    <citation type="submission" date="2014-04" db="EMBL/GenBank/DDBJ databases">
        <title>Draft Genome Sequence of Synergistes jonesii.</title>
        <authorList>
            <person name="Coil D.A."/>
            <person name="Eisen J.A."/>
            <person name="Holland-Moritz H.E."/>
        </authorList>
    </citation>
    <scope>NUCLEOTIDE SEQUENCE [LARGE SCALE GENOMIC DNA]</scope>
    <source>
        <strain evidence="9 10">78-1</strain>
    </source>
</reference>
<evidence type="ECO:0000313" key="9">
    <source>
        <dbReference type="EMBL" id="KEJ93238.1"/>
    </source>
</evidence>
<evidence type="ECO:0000256" key="8">
    <source>
        <dbReference type="SAM" id="Phobius"/>
    </source>
</evidence>
<dbReference type="PATRIC" id="fig|2754.20.peg.1233"/>
<feature type="transmembrane region" description="Helical" evidence="8">
    <location>
        <begin position="302"/>
        <end position="319"/>
    </location>
</feature>
<dbReference type="RefSeq" id="WP_037974302.1">
    <property type="nucleotide sequence ID" value="NZ_JMKI01000005.1"/>
</dbReference>
<dbReference type="InterPro" id="IPR037294">
    <property type="entry name" value="ABC_BtuC-like"/>
</dbReference>
<feature type="transmembrane region" description="Helical" evidence="8">
    <location>
        <begin position="182"/>
        <end position="203"/>
    </location>
</feature>
<dbReference type="EMBL" id="JMKI01000005">
    <property type="protein sequence ID" value="KEJ93238.1"/>
    <property type="molecule type" value="Genomic_DNA"/>
</dbReference>
<evidence type="ECO:0000256" key="7">
    <source>
        <dbReference type="ARBA" id="ARBA00023136"/>
    </source>
</evidence>
<gene>
    <name evidence="9" type="ORF">EH55_10260</name>
</gene>
<feature type="transmembrane region" description="Helical" evidence="8">
    <location>
        <begin position="231"/>
        <end position="252"/>
    </location>
</feature>
<feature type="transmembrane region" description="Helical" evidence="8">
    <location>
        <begin position="50"/>
        <end position="71"/>
    </location>
</feature>
<feature type="transmembrane region" description="Helical" evidence="8">
    <location>
        <begin position="110"/>
        <end position="129"/>
    </location>
</feature>
<feature type="transmembrane region" description="Helical" evidence="8">
    <location>
        <begin position="83"/>
        <end position="104"/>
    </location>
</feature>
<keyword evidence="5 8" id="KW-0812">Transmembrane</keyword>
<dbReference type="AlphaFoldDB" id="A0A073ISB8"/>
<evidence type="ECO:0000256" key="5">
    <source>
        <dbReference type="ARBA" id="ARBA00022692"/>
    </source>
</evidence>
<evidence type="ECO:0000313" key="10">
    <source>
        <dbReference type="Proteomes" id="UP000027665"/>
    </source>
</evidence>
<dbReference type="eggNOG" id="COG0609">
    <property type="taxonomic scope" value="Bacteria"/>
</dbReference>
<proteinExistence type="inferred from homology"/>
<dbReference type="STRING" id="2754.EH55_10260"/>
<keyword evidence="10" id="KW-1185">Reference proteome</keyword>
<dbReference type="Pfam" id="PF01032">
    <property type="entry name" value="FecCD"/>
    <property type="match status" value="1"/>
</dbReference>
<evidence type="ECO:0000256" key="4">
    <source>
        <dbReference type="ARBA" id="ARBA00022475"/>
    </source>
</evidence>
<protein>
    <submittedName>
        <fullName evidence="9">Fe3+-siderophore ABC transporter permease</fullName>
    </submittedName>
</protein>
<evidence type="ECO:0000256" key="2">
    <source>
        <dbReference type="ARBA" id="ARBA00007935"/>
    </source>
</evidence>
<dbReference type="Gene3D" id="1.10.3470.10">
    <property type="entry name" value="ABC transporter involved in vitamin B12 uptake, BtuC"/>
    <property type="match status" value="1"/>
</dbReference>